<feature type="domain" description="RING-type" evidence="12">
    <location>
        <begin position="223"/>
        <end position="421"/>
    </location>
</feature>
<dbReference type="PANTHER" id="PTHR11685">
    <property type="entry name" value="RBR FAMILY RING FINGER AND IBR DOMAIN-CONTAINING"/>
    <property type="match status" value="1"/>
</dbReference>
<keyword evidence="4" id="KW-0479">Metal-binding</keyword>
<evidence type="ECO:0000256" key="9">
    <source>
        <dbReference type="PROSITE-ProRule" id="PRU00175"/>
    </source>
</evidence>
<feature type="compositionally biased region" description="Polar residues" evidence="10">
    <location>
        <begin position="156"/>
        <end position="169"/>
    </location>
</feature>
<evidence type="ECO:0000256" key="10">
    <source>
        <dbReference type="SAM" id="MobiDB-lite"/>
    </source>
</evidence>
<evidence type="ECO:0000256" key="6">
    <source>
        <dbReference type="ARBA" id="ARBA00022771"/>
    </source>
</evidence>
<gene>
    <name evidence="13" type="ORF">NW768_004660</name>
</gene>
<keyword evidence="8" id="KW-0862">Zinc</keyword>
<dbReference type="InterPro" id="IPR031127">
    <property type="entry name" value="E3_UB_ligase_RBR"/>
</dbReference>
<dbReference type="SUPFAM" id="SSF57850">
    <property type="entry name" value="RING/U-box"/>
    <property type="match status" value="1"/>
</dbReference>
<feature type="region of interest" description="Disordered" evidence="10">
    <location>
        <begin position="124"/>
        <end position="172"/>
    </location>
</feature>
<keyword evidence="5" id="KW-0677">Repeat</keyword>
<comment type="catalytic activity">
    <reaction evidence="1">
        <text>[E2 ubiquitin-conjugating enzyme]-S-ubiquitinyl-L-cysteine + [acceptor protein]-L-lysine = [E2 ubiquitin-conjugating enzyme]-L-cysteine + [acceptor protein]-N(6)-ubiquitinyl-L-lysine.</text>
        <dbReference type="EC" id="2.3.2.31"/>
    </reaction>
</comment>
<dbReference type="CDD" id="cd20335">
    <property type="entry name" value="BRcat_RBR"/>
    <property type="match status" value="1"/>
</dbReference>
<keyword evidence="7" id="KW-0833">Ubl conjugation pathway</keyword>
<evidence type="ECO:0000256" key="1">
    <source>
        <dbReference type="ARBA" id="ARBA00001798"/>
    </source>
</evidence>
<keyword evidence="6 9" id="KW-0863">Zinc-finger</keyword>
<dbReference type="InterPro" id="IPR044066">
    <property type="entry name" value="TRIAD_supradom"/>
</dbReference>
<dbReference type="InterPro" id="IPR013083">
    <property type="entry name" value="Znf_RING/FYVE/PHD"/>
</dbReference>
<evidence type="ECO:0000256" key="2">
    <source>
        <dbReference type="ARBA" id="ARBA00012251"/>
    </source>
</evidence>
<evidence type="ECO:0000259" key="12">
    <source>
        <dbReference type="PROSITE" id="PS51873"/>
    </source>
</evidence>
<dbReference type="InterPro" id="IPR002867">
    <property type="entry name" value="IBR_dom"/>
</dbReference>
<name>A0ABQ8RGX7_FUSEQ</name>
<evidence type="ECO:0000313" key="13">
    <source>
        <dbReference type="EMBL" id="KAJ4135049.1"/>
    </source>
</evidence>
<dbReference type="EMBL" id="JAOQBH010000006">
    <property type="protein sequence ID" value="KAJ4135049.1"/>
    <property type="molecule type" value="Genomic_DNA"/>
</dbReference>
<feature type="domain" description="RING-type" evidence="11">
    <location>
        <begin position="227"/>
        <end position="271"/>
    </location>
</feature>
<dbReference type="EC" id="2.3.2.31" evidence="2"/>
<feature type="compositionally biased region" description="Basic and acidic residues" evidence="10">
    <location>
        <begin position="124"/>
        <end position="137"/>
    </location>
</feature>
<dbReference type="InterPro" id="IPR001841">
    <property type="entry name" value="Znf_RING"/>
</dbReference>
<keyword evidence="14" id="KW-1185">Reference proteome</keyword>
<keyword evidence="3" id="KW-0808">Transferase</keyword>
<dbReference type="Gene3D" id="3.30.40.10">
    <property type="entry name" value="Zinc/RING finger domain, C3HC4 (zinc finger)"/>
    <property type="match status" value="1"/>
</dbReference>
<evidence type="ECO:0000256" key="5">
    <source>
        <dbReference type="ARBA" id="ARBA00022737"/>
    </source>
</evidence>
<evidence type="ECO:0000313" key="14">
    <source>
        <dbReference type="Proteomes" id="UP001152024"/>
    </source>
</evidence>
<feature type="compositionally biased region" description="Acidic residues" evidence="10">
    <location>
        <begin position="143"/>
        <end position="152"/>
    </location>
</feature>
<evidence type="ECO:0000259" key="11">
    <source>
        <dbReference type="PROSITE" id="PS50089"/>
    </source>
</evidence>
<dbReference type="Pfam" id="PF01485">
    <property type="entry name" value="IBR"/>
    <property type="match status" value="1"/>
</dbReference>
<sequence>MSLFQRLFPFLWTPYTRPGGLSTEKSRVLALSIARAVETDAAILEQYRREDQVARDRMIAQATNENRQISIEPLGNQLILDEETLNTLRLLNVDAPDDSESEDEGIKEAEELVDENDEYVQVTEHADNTGDTEDTHEPGYIPDDTEDNDDAPEVQTLGQQSEEATSSQEAIVEQEETVSHVDTVDHQVVQDQEDSQQPLDLVTLSTPPSPATASPSTVPPATERKQCMVCGEELLATDTLQTPCSHNWCRTCLVQAVELSMREESMFPPQCCQQAIPIEVGAFISQETFDRFREKTIEFETVDRTYCNDTACSNFITPQSIAESEGIARCSRCGLQTCPICKKAWHEGACAEDKWTQAVVRLGEREGWKSCGNCKHLIQRSTGCNQISESLLSRCFTTNSLTFFKPVVAVTGSATSVLPSGSLAHVHIRILSGSSASGSLPRLLQTTGREQWLDKNQWCLDEHQCHQDRDQERLRIRRPIDDVDTRNDMRATQTANICVGRFVAKNGSRAMTVVNLCRNSYLPAETATWAHAVDAERPSNPGNRVLRGCF</sequence>
<evidence type="ECO:0000256" key="3">
    <source>
        <dbReference type="ARBA" id="ARBA00022679"/>
    </source>
</evidence>
<dbReference type="PROSITE" id="PS50089">
    <property type="entry name" value="ZF_RING_2"/>
    <property type="match status" value="1"/>
</dbReference>
<accession>A0ABQ8RGX7</accession>
<comment type="caution">
    <text evidence="13">The sequence shown here is derived from an EMBL/GenBank/DDBJ whole genome shotgun (WGS) entry which is preliminary data.</text>
</comment>
<feature type="region of interest" description="Disordered" evidence="10">
    <location>
        <begin position="191"/>
        <end position="221"/>
    </location>
</feature>
<evidence type="ECO:0000256" key="4">
    <source>
        <dbReference type="ARBA" id="ARBA00022723"/>
    </source>
</evidence>
<organism evidence="13 14">
    <name type="scientific">Fusarium equiseti</name>
    <name type="common">Fusarium scirpi</name>
    <dbReference type="NCBI Taxonomy" id="61235"/>
    <lineage>
        <taxon>Eukaryota</taxon>
        <taxon>Fungi</taxon>
        <taxon>Dikarya</taxon>
        <taxon>Ascomycota</taxon>
        <taxon>Pezizomycotina</taxon>
        <taxon>Sordariomycetes</taxon>
        <taxon>Hypocreomycetidae</taxon>
        <taxon>Hypocreales</taxon>
        <taxon>Nectriaceae</taxon>
        <taxon>Fusarium</taxon>
        <taxon>Fusarium incarnatum-equiseti species complex</taxon>
    </lineage>
</organism>
<evidence type="ECO:0000256" key="8">
    <source>
        <dbReference type="ARBA" id="ARBA00022833"/>
    </source>
</evidence>
<proteinExistence type="predicted"/>
<dbReference type="Proteomes" id="UP001152024">
    <property type="component" value="Unassembled WGS sequence"/>
</dbReference>
<protein>
    <recommendedName>
        <fullName evidence="2">RBR-type E3 ubiquitin transferase</fullName>
        <ecNumber evidence="2">2.3.2.31</ecNumber>
    </recommendedName>
</protein>
<reference evidence="13" key="1">
    <citation type="submission" date="2022-09" db="EMBL/GenBank/DDBJ databases">
        <title>Fusarium specimens isolated from Avocado Roots.</title>
        <authorList>
            <person name="Stajich J."/>
            <person name="Roper C."/>
            <person name="Heimlech-Rivalta G."/>
        </authorList>
    </citation>
    <scope>NUCLEOTIDE SEQUENCE</scope>
    <source>
        <strain evidence="13">CF00095</strain>
    </source>
</reference>
<dbReference type="PROSITE" id="PS51873">
    <property type="entry name" value="TRIAD"/>
    <property type="match status" value="1"/>
</dbReference>
<evidence type="ECO:0000256" key="7">
    <source>
        <dbReference type="ARBA" id="ARBA00022786"/>
    </source>
</evidence>